<feature type="domain" description="Glycosyl transferase family 1" evidence="3">
    <location>
        <begin position="187"/>
        <end position="292"/>
    </location>
</feature>
<proteinExistence type="predicted"/>
<keyword evidence="1" id="KW-0328">Glycosyltransferase</keyword>
<comment type="caution">
    <text evidence="5">The sequence shown here is derived from an EMBL/GenBank/DDBJ whole genome shotgun (WGS) entry which is preliminary data.</text>
</comment>
<dbReference type="RefSeq" id="WP_132333673.1">
    <property type="nucleotide sequence ID" value="NZ_SMJZ01000060.1"/>
</dbReference>
<dbReference type="Proteomes" id="UP000295157">
    <property type="component" value="Unassembled WGS sequence"/>
</dbReference>
<dbReference type="SUPFAM" id="SSF53756">
    <property type="entry name" value="UDP-Glycosyltransferase/glycogen phosphorylase"/>
    <property type="match status" value="1"/>
</dbReference>
<protein>
    <submittedName>
        <fullName evidence="5">Glycosyltransferase</fullName>
    </submittedName>
</protein>
<dbReference type="Pfam" id="PF13439">
    <property type="entry name" value="Glyco_transf_4"/>
    <property type="match status" value="1"/>
</dbReference>
<dbReference type="EMBL" id="SMJZ01000060">
    <property type="protein sequence ID" value="TDC06044.1"/>
    <property type="molecule type" value="Genomic_DNA"/>
</dbReference>
<keyword evidence="2 5" id="KW-0808">Transferase</keyword>
<dbReference type="InterPro" id="IPR028098">
    <property type="entry name" value="Glyco_trans_4-like_N"/>
</dbReference>
<dbReference type="InterPro" id="IPR001296">
    <property type="entry name" value="Glyco_trans_1"/>
</dbReference>
<feature type="domain" description="Glycosyltransferase subfamily 4-like N-terminal" evidence="4">
    <location>
        <begin position="13"/>
        <end position="168"/>
    </location>
</feature>
<evidence type="ECO:0000313" key="5">
    <source>
        <dbReference type="EMBL" id="TDC06044.1"/>
    </source>
</evidence>
<dbReference type="Pfam" id="PF00534">
    <property type="entry name" value="Glycos_transf_1"/>
    <property type="match status" value="1"/>
</dbReference>
<evidence type="ECO:0000259" key="4">
    <source>
        <dbReference type="Pfam" id="PF13439"/>
    </source>
</evidence>
<evidence type="ECO:0000313" key="6">
    <source>
        <dbReference type="Proteomes" id="UP000295157"/>
    </source>
</evidence>
<dbReference type="PANTHER" id="PTHR12526">
    <property type="entry name" value="GLYCOSYLTRANSFERASE"/>
    <property type="match status" value="1"/>
</dbReference>
<dbReference type="Gene3D" id="3.40.50.2000">
    <property type="entry name" value="Glycogen Phosphorylase B"/>
    <property type="match status" value="2"/>
</dbReference>
<dbReference type="GO" id="GO:0016757">
    <property type="term" value="F:glycosyltransferase activity"/>
    <property type="evidence" value="ECO:0007669"/>
    <property type="project" value="UniProtKB-KW"/>
</dbReference>
<keyword evidence="6" id="KW-1185">Reference proteome</keyword>
<name>A0A4R4NCP2_9ACTN</name>
<gene>
    <name evidence="5" type="ORF">E1267_17690</name>
</gene>
<evidence type="ECO:0000256" key="1">
    <source>
        <dbReference type="ARBA" id="ARBA00022676"/>
    </source>
</evidence>
<evidence type="ECO:0000256" key="2">
    <source>
        <dbReference type="ARBA" id="ARBA00022679"/>
    </source>
</evidence>
<dbReference type="OrthoDB" id="3646807at2"/>
<accession>A0A4R4NCP2</accession>
<reference evidence="5 6" key="1">
    <citation type="submission" date="2019-02" db="EMBL/GenBank/DDBJ databases">
        <title>Draft genome sequences of novel Actinobacteria.</title>
        <authorList>
            <person name="Sahin N."/>
            <person name="Ay H."/>
            <person name="Saygin H."/>
        </authorList>
    </citation>
    <scope>NUCLEOTIDE SEQUENCE [LARGE SCALE GENOMIC DNA]</scope>
    <source>
        <strain evidence="5 6">KC201</strain>
    </source>
</reference>
<evidence type="ECO:0000259" key="3">
    <source>
        <dbReference type="Pfam" id="PF00534"/>
    </source>
</evidence>
<dbReference type="PANTHER" id="PTHR12526:SF635">
    <property type="entry name" value="GLYCOSYL TRANSFERASE GROUP 1"/>
    <property type="match status" value="1"/>
</dbReference>
<organism evidence="5 6">
    <name type="scientific">Nonomuraea longispora</name>
    <dbReference type="NCBI Taxonomy" id="1848320"/>
    <lineage>
        <taxon>Bacteria</taxon>
        <taxon>Bacillati</taxon>
        <taxon>Actinomycetota</taxon>
        <taxon>Actinomycetes</taxon>
        <taxon>Streptosporangiales</taxon>
        <taxon>Streptosporangiaceae</taxon>
        <taxon>Nonomuraea</taxon>
    </lineage>
</organism>
<dbReference type="AlphaFoldDB" id="A0A4R4NCP2"/>
<sequence>MKVLHVITGLAAGGAEQQLRFLLPHLRARCDVAVLTGSGVVADAIARTGVPVHQVGMRGNRDLRAVGRLARLMRRHRYEVVHTHLYRACVYGRLAARLANVPAIVATEHSIGREHIEGRRLTLPVRALYLASELLGHLTVAVSPTVADRLAGWGVPRSRIVVIPNGVDGRAFGFDAALRRRTRLRLGVPARAFVIGGVGRLEPGKRFDTLIEALPALGSAVLLLVGSGSYEPRLRQFAGSVGAGHRLIFAGESTDVRAMLSAMDVLAAPSAEETFGLAVVEALAAGLPVLYDACPAVDDLPPGSAPGARRVPPDRLAAELAALAARPPGRLPPPEAVRLYDIRRQADRLESLYLRLLGAVPTEDQR</sequence>